<dbReference type="EMBL" id="ML987213">
    <property type="protein sequence ID" value="KAF2241278.1"/>
    <property type="molecule type" value="Genomic_DNA"/>
</dbReference>
<organism evidence="1 2">
    <name type="scientific">Trematosphaeria pertusa</name>
    <dbReference type="NCBI Taxonomy" id="390896"/>
    <lineage>
        <taxon>Eukaryota</taxon>
        <taxon>Fungi</taxon>
        <taxon>Dikarya</taxon>
        <taxon>Ascomycota</taxon>
        <taxon>Pezizomycotina</taxon>
        <taxon>Dothideomycetes</taxon>
        <taxon>Pleosporomycetidae</taxon>
        <taxon>Pleosporales</taxon>
        <taxon>Massarineae</taxon>
        <taxon>Trematosphaeriaceae</taxon>
        <taxon>Trematosphaeria</taxon>
    </lineage>
</organism>
<protein>
    <submittedName>
        <fullName evidence="1">Uncharacterized protein</fullName>
    </submittedName>
</protein>
<dbReference type="Proteomes" id="UP000800094">
    <property type="component" value="Unassembled WGS sequence"/>
</dbReference>
<evidence type="ECO:0000313" key="2">
    <source>
        <dbReference type="Proteomes" id="UP000800094"/>
    </source>
</evidence>
<keyword evidence="2" id="KW-1185">Reference proteome</keyword>
<gene>
    <name evidence="1" type="ORF">BU26DRAFT_184162</name>
</gene>
<reference evidence="1" key="1">
    <citation type="journal article" date="2020" name="Stud. Mycol.">
        <title>101 Dothideomycetes genomes: a test case for predicting lifestyles and emergence of pathogens.</title>
        <authorList>
            <person name="Haridas S."/>
            <person name="Albert R."/>
            <person name="Binder M."/>
            <person name="Bloem J."/>
            <person name="Labutti K."/>
            <person name="Salamov A."/>
            <person name="Andreopoulos B."/>
            <person name="Baker S."/>
            <person name="Barry K."/>
            <person name="Bills G."/>
            <person name="Bluhm B."/>
            <person name="Cannon C."/>
            <person name="Castanera R."/>
            <person name="Culley D."/>
            <person name="Daum C."/>
            <person name="Ezra D."/>
            <person name="Gonzalez J."/>
            <person name="Henrissat B."/>
            <person name="Kuo A."/>
            <person name="Liang C."/>
            <person name="Lipzen A."/>
            <person name="Lutzoni F."/>
            <person name="Magnuson J."/>
            <person name="Mondo S."/>
            <person name="Nolan M."/>
            <person name="Ohm R."/>
            <person name="Pangilinan J."/>
            <person name="Park H.-J."/>
            <person name="Ramirez L."/>
            <person name="Alfaro M."/>
            <person name="Sun H."/>
            <person name="Tritt A."/>
            <person name="Yoshinaga Y."/>
            <person name="Zwiers L.-H."/>
            <person name="Turgeon B."/>
            <person name="Goodwin S."/>
            <person name="Spatafora J."/>
            <person name="Crous P."/>
            <person name="Grigoriev I."/>
        </authorList>
    </citation>
    <scope>NUCLEOTIDE SEQUENCE</scope>
    <source>
        <strain evidence="1">CBS 122368</strain>
    </source>
</reference>
<dbReference type="AlphaFoldDB" id="A0A6A6HU44"/>
<name>A0A6A6HU44_9PLEO</name>
<sequence length="118" mass="12695">MLLSISSLTFLDNHGPGDGEGTHSGDWGTSMIYGGYRPQTTVRFEFQEGSLWSARIQRAYLCETNGRCAGSDATSRIIGPTWAPSGSSRPCFLVSMGVDTEKAEPSWDQQLTEAAADG</sequence>
<evidence type="ECO:0000313" key="1">
    <source>
        <dbReference type="EMBL" id="KAF2241278.1"/>
    </source>
</evidence>
<accession>A0A6A6HU44</accession>
<dbReference type="GeneID" id="54573754"/>
<dbReference type="RefSeq" id="XP_033676282.1">
    <property type="nucleotide sequence ID" value="XM_033820424.1"/>
</dbReference>
<proteinExistence type="predicted"/>